<protein>
    <submittedName>
        <fullName evidence="3">Pentatricopeptide repeat-containing protein</fullName>
    </submittedName>
</protein>
<dbReference type="PANTHER" id="PTHR47926">
    <property type="entry name" value="PENTATRICOPEPTIDE REPEAT-CONTAINING PROTEIN"/>
    <property type="match status" value="1"/>
</dbReference>
<dbReference type="EMBL" id="JAAARO010000013">
    <property type="protein sequence ID" value="KAF5737558.1"/>
    <property type="molecule type" value="Genomic_DNA"/>
</dbReference>
<dbReference type="InterPro" id="IPR011990">
    <property type="entry name" value="TPR-like_helical_dom_sf"/>
</dbReference>
<comment type="caution">
    <text evidence="3">The sequence shown here is derived from an EMBL/GenBank/DDBJ whole genome shotgun (WGS) entry which is preliminary data.</text>
</comment>
<keyword evidence="4" id="KW-1185">Reference proteome</keyword>
<name>A0A7J7CU88_TRIWF</name>
<feature type="repeat" description="PPR" evidence="2">
    <location>
        <begin position="443"/>
        <end position="477"/>
    </location>
</feature>
<feature type="repeat" description="PPR" evidence="2">
    <location>
        <begin position="138"/>
        <end position="172"/>
    </location>
</feature>
<dbReference type="OrthoDB" id="185373at2759"/>
<organism evidence="3 4">
    <name type="scientific">Tripterygium wilfordii</name>
    <name type="common">Thunder God vine</name>
    <dbReference type="NCBI Taxonomy" id="458696"/>
    <lineage>
        <taxon>Eukaryota</taxon>
        <taxon>Viridiplantae</taxon>
        <taxon>Streptophyta</taxon>
        <taxon>Embryophyta</taxon>
        <taxon>Tracheophyta</taxon>
        <taxon>Spermatophyta</taxon>
        <taxon>Magnoliopsida</taxon>
        <taxon>eudicotyledons</taxon>
        <taxon>Gunneridae</taxon>
        <taxon>Pentapetalae</taxon>
        <taxon>rosids</taxon>
        <taxon>fabids</taxon>
        <taxon>Celastrales</taxon>
        <taxon>Celastraceae</taxon>
        <taxon>Tripterygium</taxon>
    </lineage>
</organism>
<dbReference type="Pfam" id="PF01535">
    <property type="entry name" value="PPR"/>
    <property type="match status" value="5"/>
</dbReference>
<dbReference type="InterPro" id="IPR046960">
    <property type="entry name" value="PPR_At4g14850-like_plant"/>
</dbReference>
<dbReference type="Proteomes" id="UP000593562">
    <property type="component" value="Unassembled WGS sequence"/>
</dbReference>
<accession>A0A7J7CU88</accession>
<evidence type="ECO:0000313" key="3">
    <source>
        <dbReference type="EMBL" id="KAF5737558.1"/>
    </source>
</evidence>
<dbReference type="FunFam" id="1.25.40.10:FF:000689">
    <property type="entry name" value="Tetratricopeptide repeat (TPR)-like superfamily protein"/>
    <property type="match status" value="1"/>
</dbReference>
<dbReference type="InterPro" id="IPR002885">
    <property type="entry name" value="PPR_rpt"/>
</dbReference>
<dbReference type="GO" id="GO:0009451">
    <property type="term" value="P:RNA modification"/>
    <property type="evidence" value="ECO:0007669"/>
    <property type="project" value="InterPro"/>
</dbReference>
<dbReference type="NCBIfam" id="TIGR00756">
    <property type="entry name" value="PPR"/>
    <property type="match status" value="2"/>
</dbReference>
<feature type="repeat" description="PPR" evidence="2">
    <location>
        <begin position="544"/>
        <end position="578"/>
    </location>
</feature>
<proteinExistence type="predicted"/>
<dbReference type="Pfam" id="PF20431">
    <property type="entry name" value="E_motif"/>
    <property type="match status" value="1"/>
</dbReference>
<dbReference type="InParanoid" id="A0A7J7CU88"/>
<dbReference type="Gene3D" id="1.25.40.10">
    <property type="entry name" value="Tetratricopeptide repeat domain"/>
    <property type="match status" value="5"/>
</dbReference>
<dbReference type="FunCoup" id="A0A7J7CU88">
    <property type="interactions" value="221"/>
</dbReference>
<dbReference type="FunFam" id="1.25.40.10:FF:000031">
    <property type="entry name" value="Pentatricopeptide repeat-containing protein mitochondrial"/>
    <property type="match status" value="2"/>
</dbReference>
<evidence type="ECO:0000256" key="1">
    <source>
        <dbReference type="ARBA" id="ARBA00022737"/>
    </source>
</evidence>
<dbReference type="InterPro" id="IPR046848">
    <property type="entry name" value="E_motif"/>
</dbReference>
<feature type="repeat" description="PPR" evidence="2">
    <location>
        <begin position="341"/>
        <end position="375"/>
    </location>
</feature>
<sequence>MIRNLRYSPRIALSYNDFAAVKPTGLPSLRTEQFTNEHLTNDYIQSLCKQRLYREALDAFDFIRKNTAFNIELSTYARLICACSALRSLEHGRKVHNHILTSNCQPDIILQNHILNLYGKCGSLKEARKFFDGMVQRNLVSWTSVIAGYSQNGKEVDAILLYLEMLQSGVLPDHFTFGSILKACSGLGNVGLGRQIHAQVIKSEFGSHLIAQNALIAMYSKFDKIADAWDVFFRIREKDLISWSSMIAGFSQLGYECESLHYFRGMVCQGTYVPNEYLFGSAFRSCSSLLKPEYGRQIHSLCLKFGFGGNNFAGCSLCDMYARCGFLGSARIVFRQIERPDLASWNAIIAGIASGSDANEALSQFARMRHLGLIPDDITFRSLLCSCTNPLSLYHGMQVHSYIIKLGFDFYVSVCNALLTMYAKCSNLHNAFSVFEEMRNTADSVSWNAVLTSCLLHKQPGEVLRLSKLMLGSEIKPDHITINNILGACAEIASLEMGNQIHCYTMKSGLILQAPVVNGLIDMYAKCGSLVSAQKLFDSVVNPDVVSWSSLIVGYALFGYGEAALNLFGMMRSSGFKPNEVTLLGVLTACSHVGLVEDGWRLYKTMEAEYGIVPTREHCSCMVDLLARAGLLYEAESLINEMACDPDIVVWKTLLAACKTRGNVDIGKRAAENILKIDPTNSSALVLLCNIHASSGNWADVSRLRSLMKEKGVKKVPGQSWIEVKDRIHVFFAEDSLHPQRENIYNMLDDLWLQMQDDGYVPSQ</sequence>
<dbReference type="AlphaFoldDB" id="A0A7J7CU88"/>
<dbReference type="FunFam" id="1.25.40.10:FF:000694">
    <property type="entry name" value="Pentatricopeptide repeat-containing protein At3g50420"/>
    <property type="match status" value="1"/>
</dbReference>
<dbReference type="Pfam" id="PF13041">
    <property type="entry name" value="PPR_2"/>
    <property type="match status" value="2"/>
</dbReference>
<dbReference type="GO" id="GO:0003723">
    <property type="term" value="F:RNA binding"/>
    <property type="evidence" value="ECO:0007669"/>
    <property type="project" value="InterPro"/>
</dbReference>
<dbReference type="FunFam" id="1.25.40.10:FF:000366">
    <property type="entry name" value="Pentatricopeptide (PPR) repeat-containing protein"/>
    <property type="match status" value="1"/>
</dbReference>
<evidence type="ECO:0000313" key="4">
    <source>
        <dbReference type="Proteomes" id="UP000593562"/>
    </source>
</evidence>
<reference evidence="3 4" key="1">
    <citation type="journal article" date="2020" name="Nat. Commun.">
        <title>Genome of Tripterygium wilfordii and identification of cytochrome P450 involved in triptolide biosynthesis.</title>
        <authorList>
            <person name="Tu L."/>
            <person name="Su P."/>
            <person name="Zhang Z."/>
            <person name="Gao L."/>
            <person name="Wang J."/>
            <person name="Hu T."/>
            <person name="Zhou J."/>
            <person name="Zhang Y."/>
            <person name="Zhao Y."/>
            <person name="Liu Y."/>
            <person name="Song Y."/>
            <person name="Tong Y."/>
            <person name="Lu Y."/>
            <person name="Yang J."/>
            <person name="Xu C."/>
            <person name="Jia M."/>
            <person name="Peters R.J."/>
            <person name="Huang L."/>
            <person name="Gao W."/>
        </authorList>
    </citation>
    <scope>NUCLEOTIDE SEQUENCE [LARGE SCALE GENOMIC DNA]</scope>
    <source>
        <strain evidence="4">cv. XIE 37</strain>
        <tissue evidence="3">Leaf</tissue>
    </source>
</reference>
<dbReference type="PROSITE" id="PS51375">
    <property type="entry name" value="PPR"/>
    <property type="match status" value="4"/>
</dbReference>
<dbReference type="PANTHER" id="PTHR47926:SF420">
    <property type="entry name" value="REPEAT-CONTAINING PROTEIN, PUTATIVE-RELATED"/>
    <property type="match status" value="1"/>
</dbReference>
<evidence type="ECO:0000256" key="2">
    <source>
        <dbReference type="PROSITE-ProRule" id="PRU00708"/>
    </source>
</evidence>
<keyword evidence="1" id="KW-0677">Repeat</keyword>
<gene>
    <name evidence="3" type="ORF">HS088_TW13G00443</name>
</gene>